<feature type="non-terminal residue" evidence="4">
    <location>
        <position position="1569"/>
    </location>
</feature>
<dbReference type="Proteomes" id="UP000243579">
    <property type="component" value="Unassembled WGS sequence"/>
</dbReference>
<protein>
    <submittedName>
        <fullName evidence="4">Glutamic acid-rich protein</fullName>
    </submittedName>
</protein>
<dbReference type="PANTHER" id="PTHR21715:SF0">
    <property type="entry name" value="RH04127P"/>
    <property type="match status" value="1"/>
</dbReference>
<dbReference type="PROSITE" id="PS50020">
    <property type="entry name" value="WW_DOMAIN_2"/>
    <property type="match status" value="1"/>
</dbReference>
<evidence type="ECO:0000259" key="3">
    <source>
        <dbReference type="PROSITE" id="PS50020"/>
    </source>
</evidence>
<accession>A0A1V9ZS40</accession>
<feature type="coiled-coil region" evidence="1">
    <location>
        <begin position="487"/>
        <end position="568"/>
    </location>
</feature>
<feature type="domain" description="WW" evidence="3">
    <location>
        <begin position="53"/>
        <end position="87"/>
    </location>
</feature>
<dbReference type="STRING" id="1202772.A0A1V9ZS40"/>
<evidence type="ECO:0000313" key="5">
    <source>
        <dbReference type="Proteomes" id="UP000243579"/>
    </source>
</evidence>
<dbReference type="PANTHER" id="PTHR21715">
    <property type="entry name" value="RH04127P"/>
    <property type="match status" value="1"/>
</dbReference>
<reference evidence="4 5" key="1">
    <citation type="journal article" date="2014" name="Genome Biol. Evol.">
        <title>The secreted proteins of Achlya hypogyna and Thraustotheca clavata identify the ancestral oomycete secretome and reveal gene acquisitions by horizontal gene transfer.</title>
        <authorList>
            <person name="Misner I."/>
            <person name="Blouin N."/>
            <person name="Leonard G."/>
            <person name="Richards T.A."/>
            <person name="Lane C.E."/>
        </authorList>
    </citation>
    <scope>NUCLEOTIDE SEQUENCE [LARGE SCALE GENOMIC DNA]</scope>
    <source>
        <strain evidence="4 5">ATCC 48635</strain>
    </source>
</reference>
<dbReference type="InterPro" id="IPR053233">
    <property type="entry name" value="ABRA-related"/>
</dbReference>
<gene>
    <name evidence="4" type="ORF">ACHHYP_02401</name>
</gene>
<feature type="coiled-coil region" evidence="1">
    <location>
        <begin position="658"/>
        <end position="771"/>
    </location>
</feature>
<dbReference type="Gene3D" id="1.10.287.1490">
    <property type="match status" value="1"/>
</dbReference>
<dbReference type="InterPro" id="IPR001202">
    <property type="entry name" value="WW_dom"/>
</dbReference>
<dbReference type="SUPFAM" id="SSF51045">
    <property type="entry name" value="WW domain"/>
    <property type="match status" value="1"/>
</dbReference>
<dbReference type="CDD" id="cd00201">
    <property type="entry name" value="WW"/>
    <property type="match status" value="1"/>
</dbReference>
<dbReference type="PROSITE" id="PS01159">
    <property type="entry name" value="WW_DOMAIN_1"/>
    <property type="match status" value="1"/>
</dbReference>
<dbReference type="Gene3D" id="3.30.1470.10">
    <property type="entry name" value="Photosystem I PsaD, reaction center subunit II"/>
    <property type="match status" value="1"/>
</dbReference>
<dbReference type="SMART" id="SM00456">
    <property type="entry name" value="WW"/>
    <property type="match status" value="1"/>
</dbReference>
<proteinExistence type="predicted"/>
<evidence type="ECO:0000313" key="4">
    <source>
        <dbReference type="EMBL" id="OQS00825.1"/>
    </source>
</evidence>
<feature type="coiled-coil region" evidence="1">
    <location>
        <begin position="1041"/>
        <end position="1383"/>
    </location>
</feature>
<dbReference type="EMBL" id="JNBR01000022">
    <property type="protein sequence ID" value="OQS00825.1"/>
    <property type="molecule type" value="Genomic_DNA"/>
</dbReference>
<organism evidence="4 5">
    <name type="scientific">Achlya hypogyna</name>
    <name type="common">Oomycete</name>
    <name type="synonym">Protoachlya hypogyna</name>
    <dbReference type="NCBI Taxonomy" id="1202772"/>
    <lineage>
        <taxon>Eukaryota</taxon>
        <taxon>Sar</taxon>
        <taxon>Stramenopiles</taxon>
        <taxon>Oomycota</taxon>
        <taxon>Saprolegniomycetes</taxon>
        <taxon>Saprolegniales</taxon>
        <taxon>Achlyaceae</taxon>
        <taxon>Achlya</taxon>
    </lineage>
</organism>
<dbReference type="OrthoDB" id="6344460at2759"/>
<feature type="region of interest" description="Disordered" evidence="2">
    <location>
        <begin position="104"/>
        <end position="233"/>
    </location>
</feature>
<evidence type="ECO:0000256" key="1">
    <source>
        <dbReference type="SAM" id="Coils"/>
    </source>
</evidence>
<feature type="compositionally biased region" description="Basic and acidic residues" evidence="2">
    <location>
        <begin position="106"/>
        <end position="119"/>
    </location>
</feature>
<feature type="compositionally biased region" description="Gly residues" evidence="2">
    <location>
        <begin position="163"/>
        <end position="181"/>
    </location>
</feature>
<feature type="compositionally biased region" description="Acidic residues" evidence="2">
    <location>
        <begin position="192"/>
        <end position="206"/>
    </location>
</feature>
<feature type="coiled-coil region" evidence="1">
    <location>
        <begin position="804"/>
        <end position="1012"/>
    </location>
</feature>
<keyword evidence="5" id="KW-1185">Reference proteome</keyword>
<comment type="caution">
    <text evidence="4">The sequence shown here is derived from an EMBL/GenBank/DDBJ whole genome shotgun (WGS) entry which is preliminary data.</text>
</comment>
<dbReference type="Pfam" id="PF00397">
    <property type="entry name" value="WW"/>
    <property type="match status" value="1"/>
</dbReference>
<evidence type="ECO:0000256" key="2">
    <source>
        <dbReference type="SAM" id="MobiDB-lite"/>
    </source>
</evidence>
<name>A0A1V9ZS40_ACHHY</name>
<sequence>MDGGAGDSIVLEEEIDPNYEPTEDEVLEYAKWLGMDLEAERDLFWIAREGLKAPLPENWKPCKTTDTGEIYYFNFATGASTWDHPCDEYYRKLYDDHKKKTIQGKKFQDSDSKKKKEKEDVDEILGKKPKKKKSAPKVETLSTVKSALDKKPLGALPSKLGPTSGGLGPLGGLKPVGGLGRPGSKPLARADSDEEKDADDDDEEEAKVEIKAITKKPLLGMPPKTSNKDELDKKAASLEKELAELEAAHADKVATLRAKVEEQEEALRDAQAANEKKLAKIQDAHNDEVASMKELEKKLSKRRKDMEAENRKHLDELEETLVASKRELRQRHEKETKEIEDKHRARLEELEAKHEHALEEMRHKQEMESEHREMVRAEASNRLQDEIDGLKAELVKAKATIQRLEEDAADVEKTKQALNTKAAALEDKVRDLDGQVSTLQQELSAKPAAESGAVDDAIERESTKWKTRMDEVEASWQAKVDDATTTKEAAIEAKDQARVELQEATAALDAAKAATAIAEAECQRLQQQMQEATAAAQMPVSAPSEVELRELQAQFDALAAEHAAAKADVELWRNKFEVATAEADMPPAENPSATTALEAKCEALRAESETVKTALQAELESLSSVHASASKSWADEKAAMIATAAASQTEHDALVVSCRELEKSLASAQAAHRELQAAHEASVSASADSLQDEVERWRQKYLALESDVADIKAANATTIDGLNAAKGQLEDDLARARTETTTLREKFLDEKKQLETQLAQVQSQWTALQSQETSTSGVLGALQEQLRQALDEKAALHTSMDEQLEQLQKTSSVYEGTIATLKRDAIDAQAAHAAALQAALGDVHKVEAQKRALDDQRAALERKLKQKDAELAAVMIQVRSEPSTATSMVPAWELDKSTNLAKSLEAEKNELEKRCEAQVHEIDTLTDTLHRLQLEKDASDKKARQMEADRDAAFVKLKGLQGENDAMTTKLRAATAETTEAKAAGNKLKVVVQSLENQVLKLTNEVSQWERDATTHREAAEALELTTRTLKLQVDDLSYQLTAAVQDKTALQQEVDGLRARAATATEKAPAGGDKSAQWKQQVDTLLLEKQQVTDKVRFTSQKLQEVETKMKSSIEALERTNAALAADKQAALDKSNKWSNAHQQAEVTLRRTLQEKEELDDACKRLQQDKADIEAKVKSQTDTIQTLERQHREALLQVDSLEDAKRAMQYATQTLESKLKRCDAEIDRLKADLAAQTQAKDAVDSKLRQETAELEAKIKGLRLEAAEALQRRSTDDESTREQLQREYKREIDEARRDIQAKLNAVEKDAETMRQQLHERTKEVQLKAKELEAVSVQKQKLDVLSASVQEQARQEKAQLTTEMEGLKARLKAVQAEKDELFLLASAQSSSPSPVVAPETNNYVHSVKLQMAHVNQSELETHLKEVTSQLDTWRRKASMLDLRCRDLALELEGLHVENATLRSAAQRLHTNAMETLSTVERLNYEHKKRLLRTEYMAQLRDFTDREELALARQKARVRASCERQLEEVVLAFQHQKAQRLEHEENEFQAAMRHCQQDHELQLQRALKGYH</sequence>
<dbReference type="InterPro" id="IPR036020">
    <property type="entry name" value="WW_dom_sf"/>
</dbReference>
<keyword evidence="1" id="KW-0175">Coiled coil</keyword>